<gene>
    <name evidence="2" type="ORF">QJS10_CPB15g00092</name>
</gene>
<dbReference type="Proteomes" id="UP001180020">
    <property type="component" value="Unassembled WGS sequence"/>
</dbReference>
<dbReference type="PANTHER" id="PTHR36756">
    <property type="entry name" value="EXPRESSED PROTEIN"/>
    <property type="match status" value="1"/>
</dbReference>
<reference evidence="2" key="1">
    <citation type="journal article" date="2023" name="Nat. Commun.">
        <title>Diploid and tetraploid genomes of Acorus and the evolution of monocots.</title>
        <authorList>
            <person name="Ma L."/>
            <person name="Liu K.W."/>
            <person name="Li Z."/>
            <person name="Hsiao Y.Y."/>
            <person name="Qi Y."/>
            <person name="Fu T."/>
            <person name="Tang G.D."/>
            <person name="Zhang D."/>
            <person name="Sun W.H."/>
            <person name="Liu D.K."/>
            <person name="Li Y."/>
            <person name="Chen G.Z."/>
            <person name="Liu X.D."/>
            <person name="Liao X.Y."/>
            <person name="Jiang Y.T."/>
            <person name="Yu X."/>
            <person name="Hao Y."/>
            <person name="Huang J."/>
            <person name="Zhao X.W."/>
            <person name="Ke S."/>
            <person name="Chen Y.Y."/>
            <person name="Wu W.L."/>
            <person name="Hsu J.L."/>
            <person name="Lin Y.F."/>
            <person name="Huang M.D."/>
            <person name="Li C.Y."/>
            <person name="Huang L."/>
            <person name="Wang Z.W."/>
            <person name="Zhao X."/>
            <person name="Zhong W.Y."/>
            <person name="Peng D.H."/>
            <person name="Ahmad S."/>
            <person name="Lan S."/>
            <person name="Zhang J.S."/>
            <person name="Tsai W.C."/>
            <person name="Van de Peer Y."/>
            <person name="Liu Z.J."/>
        </authorList>
    </citation>
    <scope>NUCLEOTIDE SEQUENCE</scope>
    <source>
        <strain evidence="2">CP</strain>
    </source>
</reference>
<feature type="compositionally biased region" description="Low complexity" evidence="1">
    <location>
        <begin position="121"/>
        <end position="131"/>
    </location>
</feature>
<evidence type="ECO:0000313" key="2">
    <source>
        <dbReference type="EMBL" id="KAK1297766.1"/>
    </source>
</evidence>
<feature type="region of interest" description="Disordered" evidence="1">
    <location>
        <begin position="90"/>
        <end position="140"/>
    </location>
</feature>
<protein>
    <submittedName>
        <fullName evidence="2">Uncharacterized protein</fullName>
    </submittedName>
</protein>
<evidence type="ECO:0000256" key="1">
    <source>
        <dbReference type="SAM" id="MobiDB-lite"/>
    </source>
</evidence>
<organism evidence="2 3">
    <name type="scientific">Acorus calamus</name>
    <name type="common">Sweet flag</name>
    <dbReference type="NCBI Taxonomy" id="4465"/>
    <lineage>
        <taxon>Eukaryota</taxon>
        <taxon>Viridiplantae</taxon>
        <taxon>Streptophyta</taxon>
        <taxon>Embryophyta</taxon>
        <taxon>Tracheophyta</taxon>
        <taxon>Spermatophyta</taxon>
        <taxon>Magnoliopsida</taxon>
        <taxon>Liliopsida</taxon>
        <taxon>Acoraceae</taxon>
        <taxon>Acorus</taxon>
    </lineage>
</organism>
<sequence>MRRQQEKVVSKKQNKRIKRHWNIEDLDINPIEGSDDEVELTVEDLISIAEEYVKADEEKQHQQEDTTCHKSKPVFPITSVLDKIRLGGSIQEDKSLSGPSRCTTVIHGGPAETSGKEHENPSSPVASSNPSKTGNAAQDMLDLLLGPLLKKPPVNEAKPKSLTEDIRLECELNSKRVIQSVDLGREQLVAAPKKKSSLKEQIALFLD</sequence>
<reference evidence="2" key="2">
    <citation type="submission" date="2023-06" db="EMBL/GenBank/DDBJ databases">
        <authorList>
            <person name="Ma L."/>
            <person name="Liu K.-W."/>
            <person name="Li Z."/>
            <person name="Hsiao Y.-Y."/>
            <person name="Qi Y."/>
            <person name="Fu T."/>
            <person name="Tang G."/>
            <person name="Zhang D."/>
            <person name="Sun W.-H."/>
            <person name="Liu D.-K."/>
            <person name="Li Y."/>
            <person name="Chen G.-Z."/>
            <person name="Liu X.-D."/>
            <person name="Liao X.-Y."/>
            <person name="Jiang Y.-T."/>
            <person name="Yu X."/>
            <person name="Hao Y."/>
            <person name="Huang J."/>
            <person name="Zhao X.-W."/>
            <person name="Ke S."/>
            <person name="Chen Y.-Y."/>
            <person name="Wu W.-L."/>
            <person name="Hsu J.-L."/>
            <person name="Lin Y.-F."/>
            <person name="Huang M.-D."/>
            <person name="Li C.-Y."/>
            <person name="Huang L."/>
            <person name="Wang Z.-W."/>
            <person name="Zhao X."/>
            <person name="Zhong W.-Y."/>
            <person name="Peng D.-H."/>
            <person name="Ahmad S."/>
            <person name="Lan S."/>
            <person name="Zhang J.-S."/>
            <person name="Tsai W.-C."/>
            <person name="Van De Peer Y."/>
            <person name="Liu Z.-J."/>
        </authorList>
    </citation>
    <scope>NUCLEOTIDE SEQUENCE</scope>
    <source>
        <strain evidence="2">CP</strain>
        <tissue evidence="2">Leaves</tissue>
    </source>
</reference>
<dbReference type="AlphaFoldDB" id="A0AAV9DA52"/>
<proteinExistence type="predicted"/>
<dbReference type="EMBL" id="JAUJYO010000015">
    <property type="protein sequence ID" value="KAK1297766.1"/>
    <property type="molecule type" value="Genomic_DNA"/>
</dbReference>
<keyword evidence="3" id="KW-1185">Reference proteome</keyword>
<evidence type="ECO:0000313" key="3">
    <source>
        <dbReference type="Proteomes" id="UP001180020"/>
    </source>
</evidence>
<dbReference type="PANTHER" id="PTHR36756:SF1">
    <property type="entry name" value="EXPRESSED PROTEIN"/>
    <property type="match status" value="1"/>
</dbReference>
<accession>A0AAV9DA52</accession>
<comment type="caution">
    <text evidence="2">The sequence shown here is derived from an EMBL/GenBank/DDBJ whole genome shotgun (WGS) entry which is preliminary data.</text>
</comment>
<name>A0AAV9DA52_ACOCL</name>